<dbReference type="STRING" id="743718.Isova_0438"/>
<feature type="binding site" evidence="7">
    <location>
        <position position="44"/>
    </location>
    <ligand>
        <name>ATP</name>
        <dbReference type="ChEBI" id="CHEBI:30616"/>
    </ligand>
</feature>
<dbReference type="EMBL" id="CP002810">
    <property type="protein sequence ID" value="AEG43235.1"/>
    <property type="molecule type" value="Genomic_DNA"/>
</dbReference>
<dbReference type="Proteomes" id="UP000009236">
    <property type="component" value="Chromosome"/>
</dbReference>
<evidence type="ECO:0000259" key="9">
    <source>
        <dbReference type="PROSITE" id="PS50011"/>
    </source>
</evidence>
<evidence type="ECO:0000256" key="5">
    <source>
        <dbReference type="ARBA" id="ARBA00022777"/>
    </source>
</evidence>
<dbReference type="Gene3D" id="3.30.200.20">
    <property type="entry name" value="Phosphorylase Kinase, domain 1"/>
    <property type="match status" value="1"/>
</dbReference>
<dbReference type="GO" id="GO:0004674">
    <property type="term" value="F:protein serine/threonine kinase activity"/>
    <property type="evidence" value="ECO:0007669"/>
    <property type="project" value="UniProtKB-KW"/>
</dbReference>
<dbReference type="Pfam" id="PF00069">
    <property type="entry name" value="Pkinase"/>
    <property type="match status" value="1"/>
</dbReference>
<evidence type="ECO:0000256" key="2">
    <source>
        <dbReference type="ARBA" id="ARBA00022527"/>
    </source>
</evidence>
<reference evidence="10 11" key="1">
    <citation type="submission" date="2011-05" db="EMBL/GenBank/DDBJ databases">
        <title>Complete sequence of Isoptericola variabilis 225.</title>
        <authorList>
            <consortium name="US DOE Joint Genome Institute"/>
            <person name="Lucas S."/>
            <person name="Han J."/>
            <person name="Lapidus A."/>
            <person name="Cheng J.-F."/>
            <person name="Goodwin L."/>
            <person name="Pitluck S."/>
            <person name="Peters L."/>
            <person name="Mikhailova N."/>
            <person name="Zeytun A."/>
            <person name="Han C."/>
            <person name="Tapia R."/>
            <person name="Land M."/>
            <person name="Hauser L."/>
            <person name="Kyrpides N."/>
            <person name="Ivanova N."/>
            <person name="Pagani I."/>
            <person name="Siebers A."/>
            <person name="Allgaier M."/>
            <person name="Thelen M."/>
            <person name="Hugenholtz P."/>
            <person name="Gladden J."/>
            <person name="Woyke T."/>
        </authorList>
    </citation>
    <scope>NUCLEOTIDE SEQUENCE [LARGE SCALE GENOMIC DNA]</scope>
    <source>
        <strain evidence="11">225</strain>
    </source>
</reference>
<dbReference type="PROSITE" id="PS00108">
    <property type="entry name" value="PROTEIN_KINASE_ST"/>
    <property type="match status" value="1"/>
</dbReference>
<evidence type="ECO:0000256" key="6">
    <source>
        <dbReference type="ARBA" id="ARBA00022840"/>
    </source>
</evidence>
<dbReference type="InterPro" id="IPR000719">
    <property type="entry name" value="Prot_kinase_dom"/>
</dbReference>
<evidence type="ECO:0000256" key="7">
    <source>
        <dbReference type="PROSITE-ProRule" id="PRU10141"/>
    </source>
</evidence>
<keyword evidence="3 10" id="KW-0808">Transferase</keyword>
<dbReference type="PROSITE" id="PS00107">
    <property type="entry name" value="PROTEIN_KINASE_ATP"/>
    <property type="match status" value="1"/>
</dbReference>
<dbReference type="InterPro" id="IPR017441">
    <property type="entry name" value="Protein_kinase_ATP_BS"/>
</dbReference>
<dbReference type="PANTHER" id="PTHR43289:SF6">
    <property type="entry name" value="SERINE_THREONINE-PROTEIN KINASE NEKL-3"/>
    <property type="match status" value="1"/>
</dbReference>
<dbReference type="SUPFAM" id="SSF56112">
    <property type="entry name" value="Protein kinase-like (PK-like)"/>
    <property type="match status" value="1"/>
</dbReference>
<evidence type="ECO:0000313" key="10">
    <source>
        <dbReference type="EMBL" id="AEG43235.1"/>
    </source>
</evidence>
<feature type="region of interest" description="Disordered" evidence="8">
    <location>
        <begin position="270"/>
        <end position="305"/>
    </location>
</feature>
<dbReference type="CDD" id="cd14014">
    <property type="entry name" value="STKc_PknB_like"/>
    <property type="match status" value="1"/>
</dbReference>
<dbReference type="GO" id="GO:0005524">
    <property type="term" value="F:ATP binding"/>
    <property type="evidence" value="ECO:0007669"/>
    <property type="project" value="UniProtKB-UniRule"/>
</dbReference>
<dbReference type="AlphaFoldDB" id="F6FU39"/>
<dbReference type="eggNOG" id="COG0515">
    <property type="taxonomic scope" value="Bacteria"/>
</dbReference>
<name>F6FU39_ISOV2</name>
<proteinExistence type="predicted"/>
<dbReference type="SMART" id="SM00220">
    <property type="entry name" value="S_TKc"/>
    <property type="match status" value="1"/>
</dbReference>
<evidence type="ECO:0000256" key="1">
    <source>
        <dbReference type="ARBA" id="ARBA00012513"/>
    </source>
</evidence>
<protein>
    <recommendedName>
        <fullName evidence="1">non-specific serine/threonine protein kinase</fullName>
        <ecNumber evidence="1">2.7.11.1</ecNumber>
    </recommendedName>
</protein>
<dbReference type="EC" id="2.7.11.1" evidence="1"/>
<evidence type="ECO:0000256" key="8">
    <source>
        <dbReference type="SAM" id="MobiDB-lite"/>
    </source>
</evidence>
<accession>F6FU39</accession>
<dbReference type="PROSITE" id="PS50011">
    <property type="entry name" value="PROTEIN_KINASE_DOM"/>
    <property type="match status" value="1"/>
</dbReference>
<sequence>MVMTVSDGALLGGRYRLEGLVGRGGMADVFEATDQALGRRVAVKVLRDVAQDPSDRDRFTAEARTLARLSHPSIVTVLDADADGDQPFLVLELVDGGSLAELEHRLASGAVARLGAQVAAALAHAHAAGVVHRDVKPANVLLGADGGALLTDFGIARLLADTVRHTRTGTTIGTAAYLAPEQVRGEAVGPPADVYSLGLVLLEALTGERAYAGSAVEAAVARLHAPPAVPEDLPAGWREILSAMTHDDAEVRPTAAQAAAALQQLTDADDAGWSPATATTAARTRDDVPTVASPPFVADADADADRRRRRAIPVGAAFAGAAAVATAVVLSVVGGGEPSVAETSEVVPGGVPPEMHQPLTELRDAIYEGTR</sequence>
<dbReference type="Gene3D" id="1.10.510.10">
    <property type="entry name" value="Transferase(Phosphotransferase) domain 1"/>
    <property type="match status" value="1"/>
</dbReference>
<dbReference type="PANTHER" id="PTHR43289">
    <property type="entry name" value="MITOGEN-ACTIVATED PROTEIN KINASE KINASE KINASE 20-RELATED"/>
    <property type="match status" value="1"/>
</dbReference>
<evidence type="ECO:0000313" key="11">
    <source>
        <dbReference type="Proteomes" id="UP000009236"/>
    </source>
</evidence>
<keyword evidence="4 7" id="KW-0547">Nucleotide-binding</keyword>
<keyword evidence="2 10" id="KW-0723">Serine/threonine-protein kinase</keyword>
<keyword evidence="5 10" id="KW-0418">Kinase</keyword>
<dbReference type="HOGENOM" id="CLU_000288_63_44_11"/>
<feature type="domain" description="Protein kinase" evidence="9">
    <location>
        <begin position="15"/>
        <end position="266"/>
    </location>
</feature>
<evidence type="ECO:0000256" key="4">
    <source>
        <dbReference type="ARBA" id="ARBA00022741"/>
    </source>
</evidence>
<dbReference type="InterPro" id="IPR008271">
    <property type="entry name" value="Ser/Thr_kinase_AS"/>
</dbReference>
<dbReference type="InterPro" id="IPR011009">
    <property type="entry name" value="Kinase-like_dom_sf"/>
</dbReference>
<gene>
    <name evidence="10" type="ordered locus">Isova_0438</name>
</gene>
<organism evidence="11">
    <name type="scientific">Isoptericola variabilis (strain 225)</name>
    <dbReference type="NCBI Taxonomy" id="743718"/>
    <lineage>
        <taxon>Bacteria</taxon>
        <taxon>Bacillati</taxon>
        <taxon>Actinomycetota</taxon>
        <taxon>Actinomycetes</taxon>
        <taxon>Micrococcales</taxon>
        <taxon>Promicromonosporaceae</taxon>
        <taxon>Isoptericola</taxon>
    </lineage>
</organism>
<keyword evidence="11" id="KW-1185">Reference proteome</keyword>
<dbReference type="KEGG" id="iva:Isova_0438"/>
<evidence type="ECO:0000256" key="3">
    <source>
        <dbReference type="ARBA" id="ARBA00022679"/>
    </source>
</evidence>
<keyword evidence="6 7" id="KW-0067">ATP-binding</keyword>